<dbReference type="Gene3D" id="3.10.450.350">
    <property type="match status" value="2"/>
</dbReference>
<feature type="chain" id="PRO_5046318341" evidence="8">
    <location>
        <begin position="29"/>
        <end position="434"/>
    </location>
</feature>
<evidence type="ECO:0000259" key="10">
    <source>
        <dbReference type="Pfam" id="PF19425"/>
    </source>
</evidence>
<comment type="caution">
    <text evidence="11">The sequence shown here is derived from an EMBL/GenBank/DDBJ whole genome shotgun (WGS) entry which is preliminary data.</text>
</comment>
<dbReference type="InterPro" id="IPR050570">
    <property type="entry name" value="Cell_wall_metabolism_enzyme"/>
</dbReference>
<dbReference type="InterPro" id="IPR011055">
    <property type="entry name" value="Dup_hybrid_motif"/>
</dbReference>
<comment type="cofactor">
    <cofactor evidence="1">
        <name>Zn(2+)</name>
        <dbReference type="ChEBI" id="CHEBI:29105"/>
    </cofactor>
</comment>
<protein>
    <submittedName>
        <fullName evidence="11">Murein DD-endopeptidase</fullName>
        <ecNumber evidence="11">3.4.24.-</ecNumber>
    </submittedName>
</protein>
<keyword evidence="12" id="KW-1185">Reference proteome</keyword>
<evidence type="ECO:0000256" key="8">
    <source>
        <dbReference type="SAM" id="SignalP"/>
    </source>
</evidence>
<keyword evidence="3" id="KW-0645">Protease</keyword>
<dbReference type="RefSeq" id="WP_354007576.1">
    <property type="nucleotide sequence ID" value="NZ_JBEWTA010000001.1"/>
</dbReference>
<dbReference type="PANTHER" id="PTHR21666">
    <property type="entry name" value="PEPTIDASE-RELATED"/>
    <property type="match status" value="1"/>
</dbReference>
<dbReference type="Pfam" id="PF19425">
    <property type="entry name" value="Csd3_N2"/>
    <property type="match status" value="1"/>
</dbReference>
<accession>A0ABV2SI13</accession>
<feature type="signal peptide" evidence="8">
    <location>
        <begin position="1"/>
        <end position="28"/>
    </location>
</feature>
<dbReference type="Gene3D" id="2.70.70.10">
    <property type="entry name" value="Glucose Permease (Domain IIA)"/>
    <property type="match status" value="1"/>
</dbReference>
<keyword evidence="5 11" id="KW-0378">Hydrolase</keyword>
<gene>
    <name evidence="11" type="ORF">V5J35_002609</name>
</gene>
<proteinExistence type="predicted"/>
<dbReference type="InterPro" id="IPR016047">
    <property type="entry name" value="M23ase_b-sheet_dom"/>
</dbReference>
<dbReference type="GO" id="GO:0016787">
    <property type="term" value="F:hydrolase activity"/>
    <property type="evidence" value="ECO:0007669"/>
    <property type="project" value="UniProtKB-KW"/>
</dbReference>
<dbReference type="Proteomes" id="UP001549366">
    <property type="component" value="Unassembled WGS sequence"/>
</dbReference>
<evidence type="ECO:0000256" key="7">
    <source>
        <dbReference type="ARBA" id="ARBA00023049"/>
    </source>
</evidence>
<dbReference type="EMBL" id="JBEWTB010000002">
    <property type="protein sequence ID" value="MET4757417.1"/>
    <property type="molecule type" value="Genomic_DNA"/>
</dbReference>
<evidence type="ECO:0000259" key="9">
    <source>
        <dbReference type="Pfam" id="PF01551"/>
    </source>
</evidence>
<evidence type="ECO:0000313" key="12">
    <source>
        <dbReference type="Proteomes" id="UP001549366"/>
    </source>
</evidence>
<comment type="subcellular location">
    <subcellularLocation>
        <location evidence="2">Cell envelope</location>
    </subcellularLocation>
</comment>
<keyword evidence="4" id="KW-0479">Metal-binding</keyword>
<keyword evidence="8" id="KW-0732">Signal</keyword>
<evidence type="ECO:0000313" key="11">
    <source>
        <dbReference type="EMBL" id="MET4757417.1"/>
    </source>
</evidence>
<name>A0ABV2SI13_9GAMM</name>
<dbReference type="Pfam" id="PF01551">
    <property type="entry name" value="Peptidase_M23"/>
    <property type="match status" value="1"/>
</dbReference>
<feature type="domain" description="Csd3-like second N-terminal" evidence="10">
    <location>
        <begin position="161"/>
        <end position="279"/>
    </location>
</feature>
<evidence type="ECO:0000256" key="5">
    <source>
        <dbReference type="ARBA" id="ARBA00022801"/>
    </source>
</evidence>
<evidence type="ECO:0000256" key="3">
    <source>
        <dbReference type="ARBA" id="ARBA00022670"/>
    </source>
</evidence>
<evidence type="ECO:0000256" key="6">
    <source>
        <dbReference type="ARBA" id="ARBA00022833"/>
    </source>
</evidence>
<keyword evidence="6" id="KW-0862">Zinc</keyword>
<evidence type="ECO:0000256" key="4">
    <source>
        <dbReference type="ARBA" id="ARBA00022723"/>
    </source>
</evidence>
<dbReference type="SUPFAM" id="SSF51261">
    <property type="entry name" value="Duplicated hybrid motif"/>
    <property type="match status" value="1"/>
</dbReference>
<organism evidence="11 12">
    <name type="scientific">Endozoicomonas lisbonensis</name>
    <dbReference type="NCBI Taxonomy" id="3120522"/>
    <lineage>
        <taxon>Bacteria</taxon>
        <taxon>Pseudomonadati</taxon>
        <taxon>Pseudomonadota</taxon>
        <taxon>Gammaproteobacteria</taxon>
        <taxon>Oceanospirillales</taxon>
        <taxon>Endozoicomonadaceae</taxon>
        <taxon>Endozoicomonas</taxon>
    </lineage>
</organism>
<feature type="domain" description="M23ase beta-sheet core" evidence="9">
    <location>
        <begin position="291"/>
        <end position="384"/>
    </location>
</feature>
<dbReference type="InterPro" id="IPR045834">
    <property type="entry name" value="Csd3_N2"/>
</dbReference>
<evidence type="ECO:0000256" key="1">
    <source>
        <dbReference type="ARBA" id="ARBA00001947"/>
    </source>
</evidence>
<evidence type="ECO:0000256" key="2">
    <source>
        <dbReference type="ARBA" id="ARBA00004196"/>
    </source>
</evidence>
<dbReference type="PANTHER" id="PTHR21666:SF292">
    <property type="entry name" value="MUREIN DD-ENDOPEPTIDASE MEPM"/>
    <property type="match status" value="1"/>
</dbReference>
<sequence length="434" mass="48334">MASIKYFCLKNRKPVVLTALLASTTAILWPSGDSSPYREVVLPLTTSPAIEEPETGPVGTVQEEQIQRIGYTIEANDTLGSIFAKLQLPQATMYKLLEADLDFLQLDNLKPGQQLLFIREGENQLVTRMQVVIDSINTLEFIRDGDDYTGEMLSHVTNIVERQVDGVINNSLYQSASRVGLSPAEIESISRLFEDKINFARDLRAGDTFQMLYDDIYVGDTHTGRSTLKAVIFVNRGKRLAAFLHDDGQYYDETGQSLNRAFLRRPVSERYRISSHFNPRRLHPITKRISPHNGTDFATPTGTRAKAISDGVVTRVGNHPAAGLHITIQHTETYSTRYLHLSKILVKQGQRVNIGDIVALTGNTGRSTGPHLHFELHANSTPVNYMTYSLPEGKQLDSSQMIAFQELVNQYLAKLDASDDSQIVAKSPVTAEKA</sequence>
<reference evidence="11 12" key="1">
    <citation type="submission" date="2024-06" db="EMBL/GenBank/DDBJ databases">
        <title>Genomic Encyclopedia of Type Strains, Phase V (KMG-V): Genome sequencing to study the core and pangenomes of soil and plant-associated prokaryotes.</title>
        <authorList>
            <person name="Whitman W."/>
        </authorList>
    </citation>
    <scope>NUCLEOTIDE SEQUENCE [LARGE SCALE GENOMIC DNA]</scope>
    <source>
        <strain evidence="11 12">NE40</strain>
    </source>
</reference>
<keyword evidence="7" id="KW-0482">Metalloprotease</keyword>
<dbReference type="EC" id="3.4.24.-" evidence="11"/>
<dbReference type="CDD" id="cd12797">
    <property type="entry name" value="M23_peptidase"/>
    <property type="match status" value="1"/>
</dbReference>